<dbReference type="Gene3D" id="3.40.50.150">
    <property type="entry name" value="Vaccinia Virus protein VP39"/>
    <property type="match status" value="1"/>
</dbReference>
<reference evidence="3 4" key="1">
    <citation type="journal article" date="2021" name="bioRxiv">
        <title>Unique metabolic strategies in Hadean analogues reveal hints for primordial physiology.</title>
        <authorList>
            <person name="Nobu M.K."/>
            <person name="Nakai R."/>
            <person name="Tamazawa S."/>
            <person name="Mori H."/>
            <person name="Toyoda A."/>
            <person name="Ijiri A."/>
            <person name="Suzuki S."/>
            <person name="Kurokawa K."/>
            <person name="Kamagata Y."/>
            <person name="Tamaki H."/>
        </authorList>
    </citation>
    <scope>NUCLEOTIDE SEQUENCE [LARGE SCALE GENOMIC DNA]</scope>
    <source>
        <strain evidence="3">BS525</strain>
    </source>
</reference>
<dbReference type="Proteomes" id="UP000811545">
    <property type="component" value="Unassembled WGS sequence"/>
</dbReference>
<dbReference type="NCBIfam" id="TIGR00095">
    <property type="entry name" value="16S rRNA (guanine(966)-N(2))-methyltransferase RsmD"/>
    <property type="match status" value="1"/>
</dbReference>
<dbReference type="AlphaFoldDB" id="A0A9E2BGA6"/>
<keyword evidence="2 3" id="KW-0808">Transferase</keyword>
<dbReference type="PANTHER" id="PTHR43542:SF1">
    <property type="entry name" value="METHYLTRANSFERASE"/>
    <property type="match status" value="1"/>
</dbReference>
<dbReference type="EMBL" id="QLTW01000009">
    <property type="protein sequence ID" value="MBT9144469.1"/>
    <property type="molecule type" value="Genomic_DNA"/>
</dbReference>
<evidence type="ECO:0000256" key="1">
    <source>
        <dbReference type="ARBA" id="ARBA00022603"/>
    </source>
</evidence>
<dbReference type="GO" id="GO:0003676">
    <property type="term" value="F:nucleic acid binding"/>
    <property type="evidence" value="ECO:0007669"/>
    <property type="project" value="InterPro"/>
</dbReference>
<dbReference type="Pfam" id="PF03602">
    <property type="entry name" value="Cons_hypoth95"/>
    <property type="match status" value="1"/>
</dbReference>
<sequence>MIKITGGYLKGQYLKSDIKEVRPTSELVRLSIFNILEKKVEEAIVLDLYAGSGALGIEALSRGAEKSVFVDKSLKAIAIIKQNLVKTGLAGKSVVKKLNLPEGIGQIHELSPFDIIFLDPPYEKLLVLKTLTQISTLNLLAEKGLVVTEHSIREDTPNNIYNLIMVKSYNYGDTIVTIYSRG</sequence>
<dbReference type="InterPro" id="IPR004398">
    <property type="entry name" value="RNA_MeTrfase_RsmD"/>
</dbReference>
<dbReference type="InterPro" id="IPR002052">
    <property type="entry name" value="DNA_methylase_N6_adenine_CS"/>
</dbReference>
<keyword evidence="1 3" id="KW-0489">Methyltransferase</keyword>
<evidence type="ECO:0000313" key="4">
    <source>
        <dbReference type="Proteomes" id="UP000811545"/>
    </source>
</evidence>
<dbReference type="GO" id="GO:0052913">
    <property type="term" value="F:16S rRNA (guanine(966)-N(2))-methyltransferase activity"/>
    <property type="evidence" value="ECO:0007669"/>
    <property type="project" value="UniProtKB-EC"/>
</dbReference>
<dbReference type="EC" id="2.1.1.171" evidence="3"/>
<proteinExistence type="predicted"/>
<evidence type="ECO:0000313" key="3">
    <source>
        <dbReference type="EMBL" id="MBT9144469.1"/>
    </source>
</evidence>
<dbReference type="PANTHER" id="PTHR43542">
    <property type="entry name" value="METHYLTRANSFERASE"/>
    <property type="match status" value="1"/>
</dbReference>
<evidence type="ECO:0000256" key="2">
    <source>
        <dbReference type="ARBA" id="ARBA00022679"/>
    </source>
</evidence>
<protein>
    <submittedName>
        <fullName evidence="3">Ribosomal RNA small subunit methyltransferase D</fullName>
        <ecNumber evidence="3">2.1.1.171</ecNumber>
    </submittedName>
</protein>
<dbReference type="SUPFAM" id="SSF53335">
    <property type="entry name" value="S-adenosyl-L-methionine-dependent methyltransferases"/>
    <property type="match status" value="1"/>
</dbReference>
<organism evidence="3 4">
    <name type="scientific">Psychracetigena formicireducens</name>
    <dbReference type="NCBI Taxonomy" id="2986056"/>
    <lineage>
        <taxon>Bacteria</taxon>
        <taxon>Bacillati</taxon>
        <taxon>Candidatus Lithacetigenota</taxon>
        <taxon>Candidatus Psychracetigena</taxon>
    </lineage>
</organism>
<comment type="caution">
    <text evidence="3">The sequence shown here is derived from an EMBL/GenBank/DDBJ whole genome shotgun (WGS) entry which is preliminary data.</text>
</comment>
<dbReference type="InterPro" id="IPR029063">
    <property type="entry name" value="SAM-dependent_MTases_sf"/>
</dbReference>
<accession>A0A9E2BGA6</accession>
<gene>
    <name evidence="3" type="primary">rsmD</name>
    <name evidence="3" type="ORF">DDT42_00310</name>
</gene>
<name>A0A9E2BGA6_PSYF1</name>
<dbReference type="CDD" id="cd02440">
    <property type="entry name" value="AdoMet_MTases"/>
    <property type="match status" value="1"/>
</dbReference>
<dbReference type="PROSITE" id="PS00092">
    <property type="entry name" value="N6_MTASE"/>
    <property type="match status" value="1"/>
</dbReference>
<dbReference type="PIRSF" id="PIRSF004553">
    <property type="entry name" value="CHP00095"/>
    <property type="match status" value="1"/>
</dbReference>